<dbReference type="InterPro" id="IPR043502">
    <property type="entry name" value="DNA/RNA_pol_sf"/>
</dbReference>
<dbReference type="PANTHER" id="PTHR47331:SF1">
    <property type="entry name" value="GAG-LIKE PROTEIN"/>
    <property type="match status" value="1"/>
</dbReference>
<name>A0ABN8B687_CHISP</name>
<evidence type="ECO:0000313" key="3">
    <source>
        <dbReference type="Proteomes" id="UP001153292"/>
    </source>
</evidence>
<evidence type="ECO:0000313" key="2">
    <source>
        <dbReference type="EMBL" id="CAH0404948.1"/>
    </source>
</evidence>
<dbReference type="InterPro" id="IPR000477">
    <property type="entry name" value="RT_dom"/>
</dbReference>
<dbReference type="Pfam" id="PF05380">
    <property type="entry name" value="Peptidase_A17"/>
    <property type="match status" value="1"/>
</dbReference>
<dbReference type="Gene3D" id="3.10.10.10">
    <property type="entry name" value="HIV Type 1 Reverse Transcriptase, subunit A, domain 1"/>
    <property type="match status" value="1"/>
</dbReference>
<dbReference type="EMBL" id="OU963896">
    <property type="protein sequence ID" value="CAH0404948.1"/>
    <property type="molecule type" value="Genomic_DNA"/>
</dbReference>
<dbReference type="InterPro" id="IPR008042">
    <property type="entry name" value="Retrotrans_Pao"/>
</dbReference>
<dbReference type="Pfam" id="PF00078">
    <property type="entry name" value="RVT_1"/>
    <property type="match status" value="1"/>
</dbReference>
<sequence>MRKDRWKFIKNHGLCYCCLLVRHNRNVCPVPVCDVNNCGLSHHRLLHWTKPNASTAEQQRQGIQPPPPQSLTACDDATVAHIASSDVAQSASEVLLKIVPVQLYGPNGIHNTYALLDDAASVSMIDSELANTLGLTSEDNYFLITPVEIRHGNRNAPYATKCRLGWSIHGYCGRTHSLTQLLLRKFSTDSDYAARYKIEMARLFENNYARELSDKELKDDFSHVWYLAHFGVQNPNKPGKLRLVFDEAGRVDNICLNDYLITGPDLYNSLFGIMLRFRENKIAIIADIKDMFLRIKVRKEDQNVCRFLWQESTDSPIKHCVMQSLIFGATCSPFIAQFIKNKNALKYEDSFPDAVKIILNNHYMDDCLYTVNNEQMAIKLVHEITSIHNSGGFEIRGWASNSKPVLENIPNDSHARSAVQFKDGATHTIYDIHGFLSPFIIKSKILLQDVHRSGVDWQCQIRPIENDRWLKWLDELKCLSALRVPRCYDNADG</sequence>
<protein>
    <recommendedName>
        <fullName evidence="1">Reverse transcriptase domain-containing protein</fullName>
    </recommendedName>
</protein>
<dbReference type="Gene3D" id="3.30.70.270">
    <property type="match status" value="1"/>
</dbReference>
<gene>
    <name evidence="2" type="ORF">CHILSU_LOCUS8296</name>
</gene>
<dbReference type="InterPro" id="IPR043128">
    <property type="entry name" value="Rev_trsase/Diguanyl_cyclase"/>
</dbReference>
<dbReference type="PANTHER" id="PTHR47331">
    <property type="entry name" value="PHD-TYPE DOMAIN-CONTAINING PROTEIN"/>
    <property type="match status" value="1"/>
</dbReference>
<organism evidence="2 3">
    <name type="scientific">Chilo suppressalis</name>
    <name type="common">Asiatic rice borer moth</name>
    <dbReference type="NCBI Taxonomy" id="168631"/>
    <lineage>
        <taxon>Eukaryota</taxon>
        <taxon>Metazoa</taxon>
        <taxon>Ecdysozoa</taxon>
        <taxon>Arthropoda</taxon>
        <taxon>Hexapoda</taxon>
        <taxon>Insecta</taxon>
        <taxon>Pterygota</taxon>
        <taxon>Neoptera</taxon>
        <taxon>Endopterygota</taxon>
        <taxon>Lepidoptera</taxon>
        <taxon>Glossata</taxon>
        <taxon>Ditrysia</taxon>
        <taxon>Pyraloidea</taxon>
        <taxon>Crambidae</taxon>
        <taxon>Crambinae</taxon>
        <taxon>Chilo</taxon>
    </lineage>
</organism>
<dbReference type="SUPFAM" id="SSF56672">
    <property type="entry name" value="DNA/RNA polymerases"/>
    <property type="match status" value="1"/>
</dbReference>
<reference evidence="2" key="1">
    <citation type="submission" date="2021-12" db="EMBL/GenBank/DDBJ databases">
        <authorList>
            <person name="King R."/>
        </authorList>
    </citation>
    <scope>NUCLEOTIDE SEQUENCE</scope>
</reference>
<keyword evidence="3" id="KW-1185">Reference proteome</keyword>
<proteinExistence type="predicted"/>
<evidence type="ECO:0000259" key="1">
    <source>
        <dbReference type="Pfam" id="PF00078"/>
    </source>
</evidence>
<feature type="domain" description="Reverse transcriptase" evidence="1">
    <location>
        <begin position="276"/>
        <end position="395"/>
    </location>
</feature>
<accession>A0ABN8B687</accession>
<dbReference type="Proteomes" id="UP001153292">
    <property type="component" value="Chromosome 3"/>
</dbReference>